<evidence type="ECO:0000256" key="3">
    <source>
        <dbReference type="SAM" id="Coils"/>
    </source>
</evidence>
<dbReference type="Gene3D" id="3.30.70.3490">
    <property type="match status" value="1"/>
</dbReference>
<dbReference type="GO" id="GO:0005829">
    <property type="term" value="C:cytosol"/>
    <property type="evidence" value="ECO:0007669"/>
    <property type="project" value="TreeGrafter"/>
</dbReference>
<dbReference type="EMBL" id="ML119744">
    <property type="protein sequence ID" value="RPA76469.1"/>
    <property type="molecule type" value="Genomic_DNA"/>
</dbReference>
<dbReference type="FunFam" id="2.40.160.120:FF:000010">
    <property type="entry name" value="Oxysterol-binding protein homolog 4"/>
    <property type="match status" value="1"/>
</dbReference>
<dbReference type="InterPro" id="IPR037239">
    <property type="entry name" value="OSBP_sf"/>
</dbReference>
<dbReference type="PANTHER" id="PTHR10972:SF184">
    <property type="entry name" value="OXYSTEROL-BINDING PROTEIN HOMOLOG 4-RELATED"/>
    <property type="match status" value="1"/>
</dbReference>
<evidence type="ECO:0000313" key="4">
    <source>
        <dbReference type="EMBL" id="RPA76469.1"/>
    </source>
</evidence>
<dbReference type="PROSITE" id="PS01013">
    <property type="entry name" value="OSBP"/>
    <property type="match status" value="1"/>
</dbReference>
<dbReference type="Proteomes" id="UP000275078">
    <property type="component" value="Unassembled WGS sequence"/>
</dbReference>
<name>A0A3N4HRY4_ASCIM</name>
<dbReference type="SUPFAM" id="SSF144000">
    <property type="entry name" value="Oxysterol-binding protein-like"/>
    <property type="match status" value="1"/>
</dbReference>
<dbReference type="Gene3D" id="2.40.160.120">
    <property type="match status" value="1"/>
</dbReference>
<dbReference type="Gene3D" id="6.10.250.1430">
    <property type="match status" value="1"/>
</dbReference>
<proteinExistence type="inferred from homology"/>
<evidence type="ECO:0000256" key="2">
    <source>
        <dbReference type="RuleBase" id="RU003844"/>
    </source>
</evidence>
<dbReference type="OrthoDB" id="14833at2759"/>
<dbReference type="GO" id="GO:0120009">
    <property type="term" value="P:intermembrane lipid transfer"/>
    <property type="evidence" value="ECO:0007669"/>
    <property type="project" value="UniProtKB-ARBA"/>
</dbReference>
<evidence type="ECO:0000256" key="1">
    <source>
        <dbReference type="ARBA" id="ARBA00008842"/>
    </source>
</evidence>
<dbReference type="PANTHER" id="PTHR10972">
    <property type="entry name" value="OXYSTEROL-BINDING PROTEIN-RELATED"/>
    <property type="match status" value="1"/>
</dbReference>
<dbReference type="InterPro" id="IPR000648">
    <property type="entry name" value="Oxysterol-bd"/>
</dbReference>
<dbReference type="InterPro" id="IPR018494">
    <property type="entry name" value="Oxysterol-bd_CS"/>
</dbReference>
<dbReference type="GO" id="GO:0016020">
    <property type="term" value="C:membrane"/>
    <property type="evidence" value="ECO:0007669"/>
    <property type="project" value="TreeGrafter"/>
</dbReference>
<organism evidence="4 5">
    <name type="scientific">Ascobolus immersus RN42</name>
    <dbReference type="NCBI Taxonomy" id="1160509"/>
    <lineage>
        <taxon>Eukaryota</taxon>
        <taxon>Fungi</taxon>
        <taxon>Dikarya</taxon>
        <taxon>Ascomycota</taxon>
        <taxon>Pezizomycotina</taxon>
        <taxon>Pezizomycetes</taxon>
        <taxon>Pezizales</taxon>
        <taxon>Ascobolaceae</taxon>
        <taxon>Ascobolus</taxon>
    </lineage>
</organism>
<dbReference type="STRING" id="1160509.A0A3N4HRY4"/>
<sequence>MSSSGTSTPTSSASKSGSWSSFLKSMASFSGDLTSMTAPPFILSSTSLVEYSAYWGENPELFVAPTFEADPELRALSVLKWFLATLRRQYTSRNEKLGSEKKPLNPFLGELFLGVWKSEDPKVGDTRLISEQVSHHPPVTAYALINEKNGVRLEGYNGQKAGFSRMTISVTQIGHALLHLDQWDEDYLITLPSLHIEGLVTGSPFVELNKKSYIYSSTGYTATVDYSGRGWLSGKKNSFTATLQKDTASKPAYTISGQWSGDFVVKDANKKDIESYTSNSHPTTPLTLAPIEAQSPLESRKAWSKVAEALAAGDYEATSAEKSKIENEQRELRKKEKEEGKEWQRRYFSAVETDPRFEAIASKVGFSAETEKTGGYFWVFDGEKTKRADAEAAAPAQAPVAEQVVAEGKVAEVAPTVV</sequence>
<dbReference type="Pfam" id="PF01237">
    <property type="entry name" value="Oxysterol_BP"/>
    <property type="match status" value="2"/>
</dbReference>
<dbReference type="Gene3D" id="1.10.287.2720">
    <property type="match status" value="1"/>
</dbReference>
<comment type="similarity">
    <text evidence="1 2">Belongs to the OSBP family.</text>
</comment>
<feature type="coiled-coil region" evidence="3">
    <location>
        <begin position="315"/>
        <end position="342"/>
    </location>
</feature>
<protein>
    <submittedName>
        <fullName evidence="4">Oxysterol-binding protein</fullName>
    </submittedName>
</protein>
<dbReference type="GO" id="GO:0008142">
    <property type="term" value="F:oxysterol binding"/>
    <property type="evidence" value="ECO:0007669"/>
    <property type="project" value="TreeGrafter"/>
</dbReference>
<evidence type="ECO:0000313" key="5">
    <source>
        <dbReference type="Proteomes" id="UP000275078"/>
    </source>
</evidence>
<gene>
    <name evidence="4" type="ORF">BJ508DRAFT_417591</name>
</gene>
<dbReference type="AlphaFoldDB" id="A0A3N4HRY4"/>
<keyword evidence="5" id="KW-1185">Reference proteome</keyword>
<accession>A0A3N4HRY4</accession>
<reference evidence="4 5" key="1">
    <citation type="journal article" date="2018" name="Nat. Ecol. Evol.">
        <title>Pezizomycetes genomes reveal the molecular basis of ectomycorrhizal truffle lifestyle.</title>
        <authorList>
            <person name="Murat C."/>
            <person name="Payen T."/>
            <person name="Noel B."/>
            <person name="Kuo A."/>
            <person name="Morin E."/>
            <person name="Chen J."/>
            <person name="Kohler A."/>
            <person name="Krizsan K."/>
            <person name="Balestrini R."/>
            <person name="Da Silva C."/>
            <person name="Montanini B."/>
            <person name="Hainaut M."/>
            <person name="Levati E."/>
            <person name="Barry K.W."/>
            <person name="Belfiori B."/>
            <person name="Cichocki N."/>
            <person name="Clum A."/>
            <person name="Dockter R.B."/>
            <person name="Fauchery L."/>
            <person name="Guy J."/>
            <person name="Iotti M."/>
            <person name="Le Tacon F."/>
            <person name="Lindquist E.A."/>
            <person name="Lipzen A."/>
            <person name="Malagnac F."/>
            <person name="Mello A."/>
            <person name="Molinier V."/>
            <person name="Miyauchi S."/>
            <person name="Poulain J."/>
            <person name="Riccioni C."/>
            <person name="Rubini A."/>
            <person name="Sitrit Y."/>
            <person name="Splivallo R."/>
            <person name="Traeger S."/>
            <person name="Wang M."/>
            <person name="Zifcakova L."/>
            <person name="Wipf D."/>
            <person name="Zambonelli A."/>
            <person name="Paolocci F."/>
            <person name="Nowrousian M."/>
            <person name="Ottonello S."/>
            <person name="Baldrian P."/>
            <person name="Spatafora J.W."/>
            <person name="Henrissat B."/>
            <person name="Nagy L.G."/>
            <person name="Aury J.M."/>
            <person name="Wincker P."/>
            <person name="Grigoriev I.V."/>
            <person name="Bonfante P."/>
            <person name="Martin F.M."/>
        </authorList>
    </citation>
    <scope>NUCLEOTIDE SEQUENCE [LARGE SCALE GENOMIC DNA]</scope>
    <source>
        <strain evidence="4 5">RN42</strain>
    </source>
</reference>
<keyword evidence="3" id="KW-0175">Coiled coil</keyword>